<evidence type="ECO:0000256" key="1">
    <source>
        <dbReference type="SAM" id="MobiDB-lite"/>
    </source>
</evidence>
<proteinExistence type="predicted"/>
<accession>A0ABU7TFJ4</accession>
<name>A0ABU7TFJ4_9HYPH</name>
<reference evidence="2 3" key="1">
    <citation type="journal article" date="2012" name="Genet. Mol. Biol.">
        <title>Analysis of 16S rRNA and mxaF genes revealing insights into Methylobacterium niche-specific plant association.</title>
        <authorList>
            <person name="Dourado M.N."/>
            <person name="Andreote F.D."/>
            <person name="Dini-Andreote F."/>
            <person name="Conti R."/>
            <person name="Araujo J.M."/>
            <person name="Araujo W.L."/>
        </authorList>
    </citation>
    <scope>NUCLEOTIDE SEQUENCE [LARGE SCALE GENOMIC DNA]</scope>
    <source>
        <strain evidence="2 3">SR1.6/4</strain>
    </source>
</reference>
<feature type="compositionally biased region" description="Basic and acidic residues" evidence="1">
    <location>
        <begin position="8"/>
        <end position="17"/>
    </location>
</feature>
<feature type="region of interest" description="Disordered" evidence="1">
    <location>
        <begin position="1"/>
        <end position="60"/>
    </location>
</feature>
<evidence type="ECO:0000313" key="3">
    <source>
        <dbReference type="Proteomes" id="UP001349262"/>
    </source>
</evidence>
<gene>
    <name evidence="2" type="ORF">MRSR164_20780</name>
</gene>
<sequence length="60" mass="6612">MGDLAEADMAHSSEKGGARPVSSSDFNDRVKQLLAAKPETAIVPKERKERRTFNRSAPRT</sequence>
<dbReference type="EMBL" id="MLBY01000005">
    <property type="protein sequence ID" value="MEE7459128.1"/>
    <property type="molecule type" value="Genomic_DNA"/>
</dbReference>
<protein>
    <submittedName>
        <fullName evidence="2">Uncharacterized protein</fullName>
    </submittedName>
</protein>
<keyword evidence="3" id="KW-1185">Reference proteome</keyword>
<evidence type="ECO:0000313" key="2">
    <source>
        <dbReference type="EMBL" id="MEE7459128.1"/>
    </source>
</evidence>
<dbReference type="Proteomes" id="UP001349262">
    <property type="component" value="Unassembled WGS sequence"/>
</dbReference>
<comment type="caution">
    <text evidence="2">The sequence shown here is derived from an EMBL/GenBank/DDBJ whole genome shotgun (WGS) entry which is preliminary data.</text>
</comment>
<organism evidence="2 3">
    <name type="scientific">Methylobacterium radiotolerans</name>
    <dbReference type="NCBI Taxonomy" id="31998"/>
    <lineage>
        <taxon>Bacteria</taxon>
        <taxon>Pseudomonadati</taxon>
        <taxon>Pseudomonadota</taxon>
        <taxon>Alphaproteobacteria</taxon>
        <taxon>Hyphomicrobiales</taxon>
        <taxon>Methylobacteriaceae</taxon>
        <taxon>Methylobacterium</taxon>
    </lineage>
</organism>